<feature type="transmembrane region" description="Helical" evidence="6">
    <location>
        <begin position="128"/>
        <end position="159"/>
    </location>
</feature>
<comment type="caution">
    <text evidence="8">The sequence shown here is derived from an EMBL/GenBank/DDBJ whole genome shotgun (WGS) entry which is preliminary data.</text>
</comment>
<comment type="similarity">
    <text evidence="2">Belongs to the DsbD family.</text>
</comment>
<feature type="transmembrane region" description="Helical" evidence="6">
    <location>
        <begin position="199"/>
        <end position="216"/>
    </location>
</feature>
<comment type="subcellular location">
    <subcellularLocation>
        <location evidence="1">Membrane</location>
        <topology evidence="1">Multi-pass membrane protein</topology>
    </subcellularLocation>
</comment>
<evidence type="ECO:0000256" key="6">
    <source>
        <dbReference type="SAM" id="Phobius"/>
    </source>
</evidence>
<dbReference type="PANTHER" id="PTHR31272:SF4">
    <property type="entry name" value="CYTOCHROME C-TYPE BIOGENESIS PROTEIN HI_1454-RELATED"/>
    <property type="match status" value="1"/>
</dbReference>
<evidence type="ECO:0000313" key="8">
    <source>
        <dbReference type="EMBL" id="RKL69236.1"/>
    </source>
</evidence>
<keyword evidence="3 6" id="KW-0812">Transmembrane</keyword>
<evidence type="ECO:0000256" key="1">
    <source>
        <dbReference type="ARBA" id="ARBA00004141"/>
    </source>
</evidence>
<evidence type="ECO:0000256" key="3">
    <source>
        <dbReference type="ARBA" id="ARBA00022692"/>
    </source>
</evidence>
<evidence type="ECO:0000313" key="9">
    <source>
        <dbReference type="Proteomes" id="UP000281498"/>
    </source>
</evidence>
<feature type="transmembrane region" description="Helical" evidence="6">
    <location>
        <begin position="57"/>
        <end position="82"/>
    </location>
</feature>
<evidence type="ECO:0000256" key="4">
    <source>
        <dbReference type="ARBA" id="ARBA00022989"/>
    </source>
</evidence>
<evidence type="ECO:0000256" key="2">
    <source>
        <dbReference type="ARBA" id="ARBA00006143"/>
    </source>
</evidence>
<dbReference type="AlphaFoldDB" id="A0A3A9KY06"/>
<evidence type="ECO:0000256" key="5">
    <source>
        <dbReference type="ARBA" id="ARBA00023136"/>
    </source>
</evidence>
<accession>A0A3A9KY06</accession>
<feature type="domain" description="Cytochrome C biogenesis protein transmembrane" evidence="7">
    <location>
        <begin position="6"/>
        <end position="214"/>
    </location>
</feature>
<proteinExistence type="inferred from homology"/>
<feature type="transmembrane region" description="Helical" evidence="6">
    <location>
        <begin position="6"/>
        <end position="36"/>
    </location>
</feature>
<dbReference type="Pfam" id="PF02683">
    <property type="entry name" value="DsbD_TM"/>
    <property type="match status" value="1"/>
</dbReference>
<dbReference type="InterPro" id="IPR051790">
    <property type="entry name" value="Cytochrome_c-biogenesis_DsbD"/>
</dbReference>
<dbReference type="RefSeq" id="WP_110936125.1">
    <property type="nucleotide sequence ID" value="NZ_KZ614146.1"/>
</dbReference>
<organism evidence="8 9">
    <name type="scientific">Salipaludibacillus neizhouensis</name>
    <dbReference type="NCBI Taxonomy" id="885475"/>
    <lineage>
        <taxon>Bacteria</taxon>
        <taxon>Bacillati</taxon>
        <taxon>Bacillota</taxon>
        <taxon>Bacilli</taxon>
        <taxon>Bacillales</taxon>
        <taxon>Bacillaceae</taxon>
    </lineage>
</organism>
<reference evidence="8 9" key="1">
    <citation type="submission" date="2017-10" db="EMBL/GenBank/DDBJ databases">
        <title>Bacillus sp. nov., a halophilic bacterium isolated from a Keqin Lake.</title>
        <authorList>
            <person name="Wang H."/>
        </authorList>
    </citation>
    <scope>NUCLEOTIDE SEQUENCE [LARGE SCALE GENOMIC DNA]</scope>
    <source>
        <strain evidence="8 9">KCTC 13187</strain>
    </source>
</reference>
<dbReference type="GO" id="GO:0017004">
    <property type="term" value="P:cytochrome complex assembly"/>
    <property type="evidence" value="ECO:0007669"/>
    <property type="project" value="InterPro"/>
</dbReference>
<dbReference type="Proteomes" id="UP000281498">
    <property type="component" value="Unassembled WGS sequence"/>
</dbReference>
<dbReference type="EMBL" id="PDOE01000001">
    <property type="protein sequence ID" value="RKL69236.1"/>
    <property type="molecule type" value="Genomic_DNA"/>
</dbReference>
<keyword evidence="9" id="KW-1185">Reference proteome</keyword>
<keyword evidence="5 6" id="KW-0472">Membrane</keyword>
<dbReference type="InterPro" id="IPR003834">
    <property type="entry name" value="Cyt_c_assmbl_TM_dom"/>
</dbReference>
<dbReference type="PANTHER" id="PTHR31272">
    <property type="entry name" value="CYTOCHROME C-TYPE BIOGENESIS PROTEIN HI_1454-RELATED"/>
    <property type="match status" value="1"/>
</dbReference>
<feature type="transmembrane region" description="Helical" evidence="6">
    <location>
        <begin position="88"/>
        <end position="108"/>
    </location>
</feature>
<protein>
    <submittedName>
        <fullName evidence="8">Cytochrome C biogenesis protein CcdA</fullName>
    </submittedName>
</protein>
<feature type="transmembrane region" description="Helical" evidence="6">
    <location>
        <begin position="165"/>
        <end position="187"/>
    </location>
</feature>
<name>A0A3A9KY06_9BACI</name>
<dbReference type="OrthoDB" id="9803065at2"/>
<sequence>MYDVTLLLLAFGAGLLSFISPCNLPLYPAFISYITGMSTDQLKEGGKAFNKQAVAHTLLFLIGFSLIFIVLGMSSSFIGTYFLKYNDFIRQIGAITIFFFGLVILGLIKPKFLMKEQKITLKNRPTGYLGSSLIGIGFAAGWTPCIGPILASVIALSVANPGSGLLYMVTYSLGFSIPFFIMTFFIGKLSFIKKHTHKIVQFGGYMMIIMGIILYFDWLSKISSFLIYNVFNGFTGF</sequence>
<keyword evidence="4 6" id="KW-1133">Transmembrane helix</keyword>
<gene>
    <name evidence="8" type="ORF">CR203_04180</name>
</gene>
<evidence type="ECO:0000259" key="7">
    <source>
        <dbReference type="Pfam" id="PF02683"/>
    </source>
</evidence>
<dbReference type="GO" id="GO:0016020">
    <property type="term" value="C:membrane"/>
    <property type="evidence" value="ECO:0007669"/>
    <property type="project" value="UniProtKB-SubCell"/>
</dbReference>